<dbReference type="Pfam" id="PF03466">
    <property type="entry name" value="LysR_substrate"/>
    <property type="match status" value="1"/>
</dbReference>
<dbReference type="PANTHER" id="PTHR30126:SF77">
    <property type="entry name" value="TRANSCRIPTIONAL REGULATORY PROTEIN"/>
    <property type="match status" value="1"/>
</dbReference>
<proteinExistence type="inferred from homology"/>
<dbReference type="SUPFAM" id="SSF46785">
    <property type="entry name" value="Winged helix' DNA-binding domain"/>
    <property type="match status" value="1"/>
</dbReference>
<reference evidence="6 7" key="1">
    <citation type="submission" date="2024-02" db="EMBL/GenBank/DDBJ databases">
        <title>Roseibium algae sp. nov., isolated from marine alga (Grateloupia sp.), showing potential in myo-inositol conversion.</title>
        <authorList>
            <person name="Wang Y."/>
        </authorList>
    </citation>
    <scope>NUCLEOTIDE SEQUENCE [LARGE SCALE GENOMIC DNA]</scope>
    <source>
        <strain evidence="6 7">H3510</strain>
    </source>
</reference>
<dbReference type="Gene3D" id="1.10.10.10">
    <property type="entry name" value="Winged helix-like DNA-binding domain superfamily/Winged helix DNA-binding domain"/>
    <property type="match status" value="1"/>
</dbReference>
<feature type="domain" description="HTH lysR-type" evidence="5">
    <location>
        <begin position="1"/>
        <end position="58"/>
    </location>
</feature>
<dbReference type="InterPro" id="IPR000847">
    <property type="entry name" value="LysR_HTH_N"/>
</dbReference>
<dbReference type="InterPro" id="IPR005119">
    <property type="entry name" value="LysR_subst-bd"/>
</dbReference>
<dbReference type="CDD" id="cd05466">
    <property type="entry name" value="PBP2_LTTR_substrate"/>
    <property type="match status" value="1"/>
</dbReference>
<evidence type="ECO:0000256" key="1">
    <source>
        <dbReference type="ARBA" id="ARBA00009437"/>
    </source>
</evidence>
<dbReference type="RefSeq" id="WP_340274016.1">
    <property type="nucleotide sequence ID" value="NZ_JBAKIA010000005.1"/>
</dbReference>
<keyword evidence="7" id="KW-1185">Reference proteome</keyword>
<dbReference type="PRINTS" id="PR00039">
    <property type="entry name" value="HTHLYSR"/>
</dbReference>
<evidence type="ECO:0000256" key="2">
    <source>
        <dbReference type="ARBA" id="ARBA00023015"/>
    </source>
</evidence>
<evidence type="ECO:0000313" key="7">
    <source>
        <dbReference type="Proteomes" id="UP001385499"/>
    </source>
</evidence>
<evidence type="ECO:0000256" key="4">
    <source>
        <dbReference type="ARBA" id="ARBA00023163"/>
    </source>
</evidence>
<dbReference type="InterPro" id="IPR036390">
    <property type="entry name" value="WH_DNA-bd_sf"/>
</dbReference>
<protein>
    <submittedName>
        <fullName evidence="6">LysR family transcriptional regulator</fullName>
    </submittedName>
</protein>
<organism evidence="6 7">
    <name type="scientific">Roseibium algae</name>
    <dbReference type="NCBI Taxonomy" id="3123038"/>
    <lineage>
        <taxon>Bacteria</taxon>
        <taxon>Pseudomonadati</taxon>
        <taxon>Pseudomonadota</taxon>
        <taxon>Alphaproteobacteria</taxon>
        <taxon>Hyphomicrobiales</taxon>
        <taxon>Stappiaceae</taxon>
        <taxon>Roseibium</taxon>
    </lineage>
</organism>
<comment type="caution">
    <text evidence="6">The sequence shown here is derived from an EMBL/GenBank/DDBJ whole genome shotgun (WGS) entry which is preliminary data.</text>
</comment>
<keyword evidence="2" id="KW-0805">Transcription regulation</keyword>
<accession>A0ABU8TJC6</accession>
<keyword evidence="4" id="KW-0804">Transcription</keyword>
<dbReference type="Gene3D" id="3.40.190.290">
    <property type="match status" value="1"/>
</dbReference>
<sequence length="308" mass="34929">MNFKQMEAFYWLTQLQSFRRVAERLSLTQPAVSARIASLEDVLNTRLIERDMPHFQLTEQGQQVAEYAEMFVNLGEAMNSRLDEKRQRHFAVGMVTMVTMTWGVLFRDMVAEAAPNVLLDFHSGTNQELRRLLRAGVLDMAFLTDEADLGRVPNSFTVQYNVGWVGSPDLLGDLVQPLSNRDLRQLPIILYPPSSPLTQVLSRMLNESRTRPNARHVGNSLSSICEMLRRGYGISAVALAQVEDDLVSGALRLIETDESIAPLDICWVHMNRARKAQVRQIYGIAEKAAREWCEANPRYVSFKEPTSD</sequence>
<evidence type="ECO:0000313" key="6">
    <source>
        <dbReference type="EMBL" id="MEJ8474274.1"/>
    </source>
</evidence>
<name>A0ABU8TJC6_9HYPH</name>
<dbReference type="Pfam" id="PF00126">
    <property type="entry name" value="HTH_1"/>
    <property type="match status" value="1"/>
</dbReference>
<evidence type="ECO:0000259" key="5">
    <source>
        <dbReference type="PROSITE" id="PS50931"/>
    </source>
</evidence>
<dbReference type="EMBL" id="JBAKIA010000005">
    <property type="protein sequence ID" value="MEJ8474274.1"/>
    <property type="molecule type" value="Genomic_DNA"/>
</dbReference>
<keyword evidence="3" id="KW-0238">DNA-binding</keyword>
<dbReference type="Proteomes" id="UP001385499">
    <property type="component" value="Unassembled WGS sequence"/>
</dbReference>
<dbReference type="PANTHER" id="PTHR30126">
    <property type="entry name" value="HTH-TYPE TRANSCRIPTIONAL REGULATOR"/>
    <property type="match status" value="1"/>
</dbReference>
<gene>
    <name evidence="6" type="ORF">V6575_09235</name>
</gene>
<evidence type="ECO:0000256" key="3">
    <source>
        <dbReference type="ARBA" id="ARBA00023125"/>
    </source>
</evidence>
<comment type="similarity">
    <text evidence="1">Belongs to the LysR transcriptional regulatory family.</text>
</comment>
<dbReference type="SUPFAM" id="SSF53850">
    <property type="entry name" value="Periplasmic binding protein-like II"/>
    <property type="match status" value="1"/>
</dbReference>
<dbReference type="InterPro" id="IPR036388">
    <property type="entry name" value="WH-like_DNA-bd_sf"/>
</dbReference>
<dbReference type="PROSITE" id="PS50931">
    <property type="entry name" value="HTH_LYSR"/>
    <property type="match status" value="1"/>
</dbReference>